<gene>
    <name evidence="1" type="ORF">ARMSODRAFT_955887</name>
</gene>
<name>A0A2H3C514_9AGAR</name>
<dbReference type="AlphaFoldDB" id="A0A2H3C514"/>
<keyword evidence="2" id="KW-1185">Reference proteome</keyword>
<dbReference type="Proteomes" id="UP000218334">
    <property type="component" value="Unassembled WGS sequence"/>
</dbReference>
<sequence>MTVVAKFCDPLYFYDPVEVLDPFRIIACSVPSEVKVYEMLHVFRELVFSDMQRFFMLRGQDRLRPITGVCLREGHEISLQQERP</sequence>
<evidence type="ECO:0000313" key="2">
    <source>
        <dbReference type="Proteomes" id="UP000218334"/>
    </source>
</evidence>
<reference evidence="2" key="1">
    <citation type="journal article" date="2017" name="Nat. Ecol. Evol.">
        <title>Genome expansion and lineage-specific genetic innovations in the forest pathogenic fungi Armillaria.</title>
        <authorList>
            <person name="Sipos G."/>
            <person name="Prasanna A.N."/>
            <person name="Walter M.C."/>
            <person name="O'Connor E."/>
            <person name="Balint B."/>
            <person name="Krizsan K."/>
            <person name="Kiss B."/>
            <person name="Hess J."/>
            <person name="Varga T."/>
            <person name="Slot J."/>
            <person name="Riley R."/>
            <person name="Boka B."/>
            <person name="Rigling D."/>
            <person name="Barry K."/>
            <person name="Lee J."/>
            <person name="Mihaltcheva S."/>
            <person name="LaButti K."/>
            <person name="Lipzen A."/>
            <person name="Waldron R."/>
            <person name="Moloney N.M."/>
            <person name="Sperisen C."/>
            <person name="Kredics L."/>
            <person name="Vagvoelgyi C."/>
            <person name="Patrignani A."/>
            <person name="Fitzpatrick D."/>
            <person name="Nagy I."/>
            <person name="Doyle S."/>
            <person name="Anderson J.B."/>
            <person name="Grigoriev I.V."/>
            <person name="Gueldener U."/>
            <person name="Muensterkoetter M."/>
            <person name="Nagy L.G."/>
        </authorList>
    </citation>
    <scope>NUCLEOTIDE SEQUENCE [LARGE SCALE GENOMIC DNA]</scope>
    <source>
        <strain evidence="2">28-4</strain>
    </source>
</reference>
<accession>A0A2H3C514</accession>
<organism evidence="1 2">
    <name type="scientific">Armillaria solidipes</name>
    <dbReference type="NCBI Taxonomy" id="1076256"/>
    <lineage>
        <taxon>Eukaryota</taxon>
        <taxon>Fungi</taxon>
        <taxon>Dikarya</taxon>
        <taxon>Basidiomycota</taxon>
        <taxon>Agaricomycotina</taxon>
        <taxon>Agaricomycetes</taxon>
        <taxon>Agaricomycetidae</taxon>
        <taxon>Agaricales</taxon>
        <taxon>Marasmiineae</taxon>
        <taxon>Physalacriaceae</taxon>
        <taxon>Armillaria</taxon>
    </lineage>
</organism>
<protein>
    <submittedName>
        <fullName evidence="1">Uncharacterized protein</fullName>
    </submittedName>
</protein>
<evidence type="ECO:0000313" key="1">
    <source>
        <dbReference type="EMBL" id="PBK70396.1"/>
    </source>
</evidence>
<proteinExistence type="predicted"/>
<dbReference type="EMBL" id="KZ293426">
    <property type="protein sequence ID" value="PBK70396.1"/>
    <property type="molecule type" value="Genomic_DNA"/>
</dbReference>